<dbReference type="Proteomes" id="UP001295420">
    <property type="component" value="Unassembled WGS sequence"/>
</dbReference>
<feature type="transmembrane region" description="Helical" evidence="1">
    <location>
        <begin position="72"/>
        <end position="90"/>
    </location>
</feature>
<feature type="transmembrane region" description="Helical" evidence="1">
    <location>
        <begin position="33"/>
        <end position="51"/>
    </location>
</feature>
<reference evidence="2" key="1">
    <citation type="submission" date="2022-01" db="EMBL/GenBank/DDBJ databases">
        <authorList>
            <person name="Lagorce A."/>
        </authorList>
    </citation>
    <scope>NUCLEOTIDE SEQUENCE</scope>
    <source>
        <strain evidence="2">Th15_F1_D04</strain>
    </source>
</reference>
<keyword evidence="1" id="KW-0472">Membrane</keyword>
<comment type="caution">
    <text evidence="2">The sequence shown here is derived from an EMBL/GenBank/DDBJ whole genome shotgun (WGS) entry which is preliminary data.</text>
</comment>
<evidence type="ECO:0000313" key="3">
    <source>
        <dbReference type="Proteomes" id="UP001295420"/>
    </source>
</evidence>
<accession>A0AAU9QD43</accession>
<keyword evidence="1" id="KW-1133">Transmembrane helix</keyword>
<sequence length="120" mass="14263">MNVKLLIYTPVFVKWRIFWSEKETKRSVLCVRFVAYWFLEVVLVLMLLNYLEGKPILNRVVKKENTAINRICFGKFLFLFCSLRVLTSIFTGGRHLFLIKTKSNSNEIWGKWKHSLTKCL</sequence>
<evidence type="ECO:0000256" key="1">
    <source>
        <dbReference type="SAM" id="Phobius"/>
    </source>
</evidence>
<dbReference type="EMBL" id="CAKMTQ010000056">
    <property type="protein sequence ID" value="CAH1539993.1"/>
    <property type="molecule type" value="Genomic_DNA"/>
</dbReference>
<name>A0AAU9QD43_9VIBR</name>
<proteinExistence type="predicted"/>
<gene>
    <name evidence="2" type="ORF">THF1D04_60133</name>
</gene>
<evidence type="ECO:0000313" key="2">
    <source>
        <dbReference type="EMBL" id="CAH1539993.1"/>
    </source>
</evidence>
<protein>
    <submittedName>
        <fullName evidence="2">Uncharacterized protein</fullName>
    </submittedName>
</protein>
<keyword evidence="1" id="KW-0812">Transmembrane</keyword>
<organism evidence="2 3">
    <name type="scientific">Vibrio owensii</name>
    <dbReference type="NCBI Taxonomy" id="696485"/>
    <lineage>
        <taxon>Bacteria</taxon>
        <taxon>Pseudomonadati</taxon>
        <taxon>Pseudomonadota</taxon>
        <taxon>Gammaproteobacteria</taxon>
        <taxon>Vibrionales</taxon>
        <taxon>Vibrionaceae</taxon>
        <taxon>Vibrio</taxon>
    </lineage>
</organism>
<dbReference type="AlphaFoldDB" id="A0AAU9QD43"/>